<dbReference type="EnsemblMetazoa" id="SMAR005825-RA">
    <property type="protein sequence ID" value="SMAR005825-PA"/>
    <property type="gene ID" value="SMAR005825"/>
</dbReference>
<sequence>MDEDHEFLGQIIFSDEATFHVSEKVNCHNVRIWYSFVLILTSESPRFVREHIRDHIRDRNVWFVLMQDRIIGPFYFAETVNGGVYLDRLDQYVAPQLQDLQPQVIFQQDRAPPHWSKRLLEHPDAYLRRNSYQLYLCGPDTIGLQNNCARCPVGTGAFLLGFCVRTVPIVPGRCYVRTAQVGSISLTCPDLGADLDRTGLGYVSGVRTSLSNTLNLNPTSLFIADSFTALGGLHAPRYVWYSELIFIVPIAWDIE</sequence>
<proteinExistence type="predicted"/>
<reference evidence="2" key="1">
    <citation type="submission" date="2011-05" db="EMBL/GenBank/DDBJ databases">
        <authorList>
            <person name="Richards S.R."/>
            <person name="Qu J."/>
            <person name="Jiang H."/>
            <person name="Jhangiani S.N."/>
            <person name="Agravi P."/>
            <person name="Goodspeed R."/>
            <person name="Gross S."/>
            <person name="Mandapat C."/>
            <person name="Jackson L."/>
            <person name="Mathew T."/>
            <person name="Pu L."/>
            <person name="Thornton R."/>
            <person name="Saada N."/>
            <person name="Wilczek-Boney K.B."/>
            <person name="Lee S."/>
            <person name="Kovar C."/>
            <person name="Wu Y."/>
            <person name="Scherer S.E."/>
            <person name="Worley K.C."/>
            <person name="Muzny D.M."/>
            <person name="Gibbs R."/>
        </authorList>
    </citation>
    <scope>NUCLEOTIDE SEQUENCE</scope>
    <source>
        <strain evidence="2">Brora</strain>
    </source>
</reference>
<name>T1IX94_STRMM</name>
<dbReference type="InterPro" id="IPR036397">
    <property type="entry name" value="RNaseH_sf"/>
</dbReference>
<dbReference type="HOGENOM" id="CLU_1091158_0_0_1"/>
<reference evidence="1" key="2">
    <citation type="submission" date="2015-02" db="UniProtKB">
        <authorList>
            <consortium name="EnsemblMetazoa"/>
        </authorList>
    </citation>
    <scope>IDENTIFICATION</scope>
</reference>
<keyword evidence="2" id="KW-1185">Reference proteome</keyword>
<dbReference type="PANTHER" id="PTHR47326:SF1">
    <property type="entry name" value="HTH PSQ-TYPE DOMAIN-CONTAINING PROTEIN"/>
    <property type="match status" value="1"/>
</dbReference>
<accession>T1IX94</accession>
<dbReference type="AlphaFoldDB" id="T1IX94"/>
<dbReference type="Gene3D" id="3.30.420.10">
    <property type="entry name" value="Ribonuclease H-like superfamily/Ribonuclease H"/>
    <property type="match status" value="1"/>
</dbReference>
<dbReference type="PANTHER" id="PTHR47326">
    <property type="entry name" value="TRANSPOSABLE ELEMENT TC3 TRANSPOSASE-LIKE PROTEIN"/>
    <property type="match status" value="1"/>
</dbReference>
<dbReference type="STRING" id="126957.T1IX94"/>
<evidence type="ECO:0000313" key="2">
    <source>
        <dbReference type="Proteomes" id="UP000014500"/>
    </source>
</evidence>
<organism evidence="1 2">
    <name type="scientific">Strigamia maritima</name>
    <name type="common">European centipede</name>
    <name type="synonym">Geophilus maritimus</name>
    <dbReference type="NCBI Taxonomy" id="126957"/>
    <lineage>
        <taxon>Eukaryota</taxon>
        <taxon>Metazoa</taxon>
        <taxon>Ecdysozoa</taxon>
        <taxon>Arthropoda</taxon>
        <taxon>Myriapoda</taxon>
        <taxon>Chilopoda</taxon>
        <taxon>Pleurostigmophora</taxon>
        <taxon>Geophilomorpha</taxon>
        <taxon>Linotaeniidae</taxon>
        <taxon>Strigamia</taxon>
    </lineage>
</organism>
<dbReference type="EMBL" id="AFFK01020045">
    <property type="status" value="NOT_ANNOTATED_CDS"/>
    <property type="molecule type" value="Genomic_DNA"/>
</dbReference>
<dbReference type="Proteomes" id="UP000014500">
    <property type="component" value="Unassembled WGS sequence"/>
</dbReference>
<dbReference type="GO" id="GO:0003676">
    <property type="term" value="F:nucleic acid binding"/>
    <property type="evidence" value="ECO:0007669"/>
    <property type="project" value="InterPro"/>
</dbReference>
<evidence type="ECO:0000313" key="1">
    <source>
        <dbReference type="EnsemblMetazoa" id="SMAR005825-PA"/>
    </source>
</evidence>
<protein>
    <submittedName>
        <fullName evidence="1">Uncharacterized protein</fullName>
    </submittedName>
</protein>
<dbReference type="eggNOG" id="ENOG502SZ6J">
    <property type="taxonomic scope" value="Eukaryota"/>
</dbReference>